<proteinExistence type="predicted"/>
<dbReference type="InterPro" id="IPR011009">
    <property type="entry name" value="Kinase-like_dom_sf"/>
</dbReference>
<reference evidence="2 3" key="1">
    <citation type="submission" date="2016-10" db="EMBL/GenBank/DDBJ databases">
        <authorList>
            <person name="de Groot N.N."/>
        </authorList>
    </citation>
    <scope>NUCLEOTIDE SEQUENCE [LARGE SCALE GENOMIC DNA]</scope>
    <source>
        <strain evidence="2 3">DSM 29439</strain>
    </source>
</reference>
<accession>A0A1I0MW69</accession>
<keyword evidence="3" id="KW-1185">Reference proteome</keyword>
<evidence type="ECO:0000313" key="3">
    <source>
        <dbReference type="Proteomes" id="UP000199650"/>
    </source>
</evidence>
<dbReference type="AlphaFoldDB" id="A0A1I0MW69"/>
<dbReference type="Pfam" id="PF01636">
    <property type="entry name" value="APH"/>
    <property type="match status" value="1"/>
</dbReference>
<feature type="domain" description="Aminoglycoside phosphotransferase" evidence="1">
    <location>
        <begin position="163"/>
        <end position="243"/>
    </location>
</feature>
<dbReference type="OrthoDB" id="7334546at2"/>
<evidence type="ECO:0000259" key="1">
    <source>
        <dbReference type="Pfam" id="PF01636"/>
    </source>
</evidence>
<dbReference type="Gene3D" id="3.90.1200.10">
    <property type="match status" value="1"/>
</dbReference>
<dbReference type="STRING" id="1173584.SAMN05444851_0385"/>
<keyword evidence="2" id="KW-0808">Transferase</keyword>
<organism evidence="2 3">
    <name type="scientific">Aliiroseovarius sediminilitoris</name>
    <dbReference type="NCBI Taxonomy" id="1173584"/>
    <lineage>
        <taxon>Bacteria</taxon>
        <taxon>Pseudomonadati</taxon>
        <taxon>Pseudomonadota</taxon>
        <taxon>Alphaproteobacteria</taxon>
        <taxon>Rhodobacterales</taxon>
        <taxon>Paracoccaceae</taxon>
        <taxon>Aliiroseovarius</taxon>
    </lineage>
</organism>
<gene>
    <name evidence="2" type="ORF">SAMN05444851_0385</name>
</gene>
<dbReference type="EMBL" id="FOJB01000001">
    <property type="protein sequence ID" value="SEV93027.1"/>
    <property type="molecule type" value="Genomic_DNA"/>
</dbReference>
<sequence length="288" mass="31640">MDEKLRQTKREQLRRIWSDASVIPDAAHWSLLTGGRTNLIWRVDMQDAPPLVCKLFIPNTATPLFANDGTREALALRALSGSRMAPELVAFQDSTLGETMVYQHIDGHPWNGDVTAAAQAMARLHARTLPVGLPELTVTPASLIADGHGMSPSGLTPPPPVPQALPDAHRVFLHGDFVPGNIIVTSDGLRLIDWQCPAAGDSSADIAMFLSPAMQMLYGHRPLSKNEIARFLSDYLHASQDARAIARYHALAPLYHWRMVAYCHWKSARGDQDYARAASLELDALEQA</sequence>
<dbReference type="GO" id="GO:0016740">
    <property type="term" value="F:transferase activity"/>
    <property type="evidence" value="ECO:0007669"/>
    <property type="project" value="UniProtKB-KW"/>
</dbReference>
<name>A0A1I0MW69_9RHOB</name>
<dbReference type="Proteomes" id="UP000199650">
    <property type="component" value="Unassembled WGS sequence"/>
</dbReference>
<dbReference type="PANTHER" id="PTHR21310">
    <property type="entry name" value="AMINOGLYCOSIDE PHOSPHOTRANSFERASE-RELATED-RELATED"/>
    <property type="match status" value="1"/>
</dbReference>
<dbReference type="SUPFAM" id="SSF56112">
    <property type="entry name" value="Protein kinase-like (PK-like)"/>
    <property type="match status" value="1"/>
</dbReference>
<evidence type="ECO:0000313" key="2">
    <source>
        <dbReference type="EMBL" id="SEV93027.1"/>
    </source>
</evidence>
<dbReference type="RefSeq" id="WP_091427797.1">
    <property type="nucleotide sequence ID" value="NZ_FOJB01000001.1"/>
</dbReference>
<dbReference type="InterPro" id="IPR051678">
    <property type="entry name" value="AGP_Transferase"/>
</dbReference>
<dbReference type="InterPro" id="IPR002575">
    <property type="entry name" value="Aminoglycoside_PTrfase"/>
</dbReference>
<protein>
    <submittedName>
        <fullName evidence="2">Phosphotransferase enzyme family protein</fullName>
    </submittedName>
</protein>